<dbReference type="EMBL" id="JAPWHE010000002">
    <property type="protein sequence ID" value="MCZ4329197.1"/>
    <property type="molecule type" value="Genomic_DNA"/>
</dbReference>
<dbReference type="PANTHER" id="PTHR33121:SF71">
    <property type="entry name" value="OXYGEN SENSOR PROTEIN DOSP"/>
    <property type="match status" value="1"/>
</dbReference>
<protein>
    <submittedName>
        <fullName evidence="2">EAL domain-containing protein</fullName>
    </submittedName>
</protein>
<dbReference type="SMART" id="SM00052">
    <property type="entry name" value="EAL"/>
    <property type="match status" value="1"/>
</dbReference>
<sequence length="269" mass="29894">MRLVNDLHLALDQSQFSLDFQPIVDLASGRIAKAETLLRWHHPVRGLVSPNEFIPLAEETGIIRSIGDWVFCEATRQVAEWRRQYGLDMQVSVNISPAQLRHEGLDHVFWRSHLNTLGLSPRQVIVEITEGLLIDSGDERVQRQLDAFRDVGMQVALDDFGTGYSSLSYLRKFNIDFLKIDQSFVANLSPDGPDLALCEAVILLAHKLGLRVVAEGIESREQYELLAAAGCDYGQGYLFARPLAPIDFEPLLANGTDLRPGGRSALAAS</sequence>
<dbReference type="PANTHER" id="PTHR33121">
    <property type="entry name" value="CYCLIC DI-GMP PHOSPHODIESTERASE PDEF"/>
    <property type="match status" value="1"/>
</dbReference>
<gene>
    <name evidence="2" type="ORF">O4H32_04400</name>
</gene>
<keyword evidence="3" id="KW-1185">Reference proteome</keyword>
<dbReference type="Proteomes" id="UP001068379">
    <property type="component" value="Unassembled WGS sequence"/>
</dbReference>
<reference evidence="2" key="1">
    <citation type="submission" date="2022-12" db="EMBL/GenBank/DDBJ databases">
        <title>Bacterial isolates from different developmental stages of Nematostella vectensis.</title>
        <authorList>
            <person name="Fraune S."/>
        </authorList>
    </citation>
    <scope>NUCLEOTIDE SEQUENCE</scope>
    <source>
        <strain evidence="2">G21619-S1</strain>
    </source>
</reference>
<dbReference type="InterPro" id="IPR035919">
    <property type="entry name" value="EAL_sf"/>
</dbReference>
<dbReference type="Gene3D" id="3.20.20.450">
    <property type="entry name" value="EAL domain"/>
    <property type="match status" value="1"/>
</dbReference>
<feature type="domain" description="EAL" evidence="1">
    <location>
        <begin position="1"/>
        <end position="256"/>
    </location>
</feature>
<dbReference type="PROSITE" id="PS50883">
    <property type="entry name" value="EAL"/>
    <property type="match status" value="1"/>
</dbReference>
<evidence type="ECO:0000259" key="1">
    <source>
        <dbReference type="PROSITE" id="PS50883"/>
    </source>
</evidence>
<dbReference type="InterPro" id="IPR050706">
    <property type="entry name" value="Cyclic-di-GMP_PDE-like"/>
</dbReference>
<comment type="caution">
    <text evidence="2">The sequence shown here is derived from an EMBL/GenBank/DDBJ whole genome shotgun (WGS) entry which is preliminary data.</text>
</comment>
<dbReference type="CDD" id="cd01948">
    <property type="entry name" value="EAL"/>
    <property type="match status" value="1"/>
</dbReference>
<dbReference type="InterPro" id="IPR001633">
    <property type="entry name" value="EAL_dom"/>
</dbReference>
<name>A0ABT4M1K7_9BURK</name>
<dbReference type="SUPFAM" id="SSF141868">
    <property type="entry name" value="EAL domain-like"/>
    <property type="match status" value="1"/>
</dbReference>
<proteinExistence type="predicted"/>
<organism evidence="2 3">
    <name type="scientific">Castellaniella denitrificans</name>
    <dbReference type="NCBI Taxonomy" id="56119"/>
    <lineage>
        <taxon>Bacteria</taxon>
        <taxon>Pseudomonadati</taxon>
        <taxon>Pseudomonadota</taxon>
        <taxon>Betaproteobacteria</taxon>
        <taxon>Burkholderiales</taxon>
        <taxon>Alcaligenaceae</taxon>
        <taxon>Castellaniella</taxon>
    </lineage>
</organism>
<evidence type="ECO:0000313" key="2">
    <source>
        <dbReference type="EMBL" id="MCZ4329197.1"/>
    </source>
</evidence>
<evidence type="ECO:0000313" key="3">
    <source>
        <dbReference type="Proteomes" id="UP001068379"/>
    </source>
</evidence>
<dbReference type="Pfam" id="PF00563">
    <property type="entry name" value="EAL"/>
    <property type="match status" value="1"/>
</dbReference>
<accession>A0ABT4M1K7</accession>